<dbReference type="PANTHER" id="PTHR43876">
    <property type="entry name" value="UBIQUINONE BIOSYNTHESIS MONOOXYGENASE COQ6, MITOCHONDRIAL"/>
    <property type="match status" value="1"/>
</dbReference>
<dbReference type="GO" id="GO:0071949">
    <property type="term" value="F:FAD binding"/>
    <property type="evidence" value="ECO:0007669"/>
    <property type="project" value="InterPro"/>
</dbReference>
<dbReference type="PANTHER" id="PTHR43876:SF7">
    <property type="entry name" value="UBIQUINONE BIOSYNTHESIS MONOOXYGENASE COQ6, MITOCHONDRIAL"/>
    <property type="match status" value="1"/>
</dbReference>
<dbReference type="OrthoDB" id="7907296at2"/>
<feature type="domain" description="FAD-binding" evidence="1">
    <location>
        <begin position="22"/>
        <end position="322"/>
    </location>
</feature>
<evidence type="ECO:0000313" key="2">
    <source>
        <dbReference type="EMBL" id="KTQ96073.1"/>
    </source>
</evidence>
<dbReference type="AlphaFoldDB" id="A0A175R9S0"/>
<dbReference type="RefSeq" id="WP_082675475.1">
    <property type="nucleotide sequence ID" value="NZ_LDPZ01000017.1"/>
</dbReference>
<dbReference type="PATRIC" id="fig|401562.3.peg.1055"/>
<comment type="caution">
    <text evidence="2">The sequence shown here is derived from an EMBL/GenBank/DDBJ whole genome shotgun (WGS) entry which is preliminary data.</text>
</comment>
<gene>
    <name evidence="2" type="ORF">NS226_08415</name>
</gene>
<dbReference type="Pfam" id="PF01494">
    <property type="entry name" value="FAD_binding_3"/>
    <property type="match status" value="1"/>
</dbReference>
<dbReference type="PRINTS" id="PR00420">
    <property type="entry name" value="RNGMNOXGNASE"/>
</dbReference>
<dbReference type="Gene3D" id="3.50.50.60">
    <property type="entry name" value="FAD/NAD(P)-binding domain"/>
    <property type="match status" value="1"/>
</dbReference>
<evidence type="ECO:0000259" key="1">
    <source>
        <dbReference type="Pfam" id="PF01494"/>
    </source>
</evidence>
<dbReference type="SUPFAM" id="SSF51905">
    <property type="entry name" value="FAD/NAD(P)-binding domain"/>
    <property type="match status" value="1"/>
</dbReference>
<name>A0A175R9S0_9HYPH</name>
<dbReference type="InterPro" id="IPR051205">
    <property type="entry name" value="UbiH/COQ6_monooxygenase"/>
</dbReference>
<sequence length="397" mass="43945">MSSQPTPSSLDRSGPDGAAVSVDVAIVGAGLAGTACALRLHAMGYKVALIDAHAEHGEEFRAEKMGLVHLALFEKLGLDQIAKAALTPMLDNHTYRLGRLYARKDIPEYGFSYATLVNALRHAVPDELLRITGKVTEIQRLDDDVRQLILADGTRVDARLVVVSTGLGEAIRRMAGVKRTVISRGHSLAFGFDLAGSARDYGFGTLNYYSKRFEDRYAYLTFFPIGDTMRANFFTYREMTDPFVKRFRAEPQAVLRELMPEIAPVCGGFDVAGPVSVRPVDLSVSEDYEQPGLVLVGDAFCTTCPVPGVGISRVMTDVERLCNVHIPGWLATPGMRLDKISAYYRDPVKIKTDRVGMRVSWYGRRVSVGEGLVWKIRRTRNRLVRRSLLALRHAPAR</sequence>
<evidence type="ECO:0000313" key="3">
    <source>
        <dbReference type="Proteomes" id="UP000078272"/>
    </source>
</evidence>
<organism evidence="2 3">
    <name type="scientific">Aureimonas ureilytica</name>
    <dbReference type="NCBI Taxonomy" id="401562"/>
    <lineage>
        <taxon>Bacteria</taxon>
        <taxon>Pseudomonadati</taxon>
        <taxon>Pseudomonadota</taxon>
        <taxon>Alphaproteobacteria</taxon>
        <taxon>Hyphomicrobiales</taxon>
        <taxon>Aurantimonadaceae</taxon>
        <taxon>Aureimonas</taxon>
    </lineage>
</organism>
<reference evidence="2 3" key="1">
    <citation type="journal article" date="2016" name="Front. Microbiol.">
        <title>Genomic Resource of Rice Seed Associated Bacteria.</title>
        <authorList>
            <person name="Midha S."/>
            <person name="Bansal K."/>
            <person name="Sharma S."/>
            <person name="Kumar N."/>
            <person name="Patil P.P."/>
            <person name="Chaudhry V."/>
            <person name="Patil P.B."/>
        </authorList>
    </citation>
    <scope>NUCLEOTIDE SEQUENCE [LARGE SCALE GENOMIC DNA]</scope>
    <source>
        <strain evidence="2 3">NS226</strain>
    </source>
</reference>
<dbReference type="InterPro" id="IPR036188">
    <property type="entry name" value="FAD/NAD-bd_sf"/>
</dbReference>
<keyword evidence="2" id="KW-0560">Oxidoreductase</keyword>
<dbReference type="GO" id="GO:0004497">
    <property type="term" value="F:monooxygenase activity"/>
    <property type="evidence" value="ECO:0007669"/>
    <property type="project" value="UniProtKB-KW"/>
</dbReference>
<accession>A0A175R9S0</accession>
<dbReference type="InterPro" id="IPR002938">
    <property type="entry name" value="FAD-bd"/>
</dbReference>
<protein>
    <submittedName>
        <fullName evidence="2">FAD-binding monooxygenase</fullName>
    </submittedName>
</protein>
<dbReference type="STRING" id="401562.NS365_09490"/>
<keyword evidence="2" id="KW-0503">Monooxygenase</keyword>
<dbReference type="EMBL" id="LDPZ01000017">
    <property type="protein sequence ID" value="KTQ96073.1"/>
    <property type="molecule type" value="Genomic_DNA"/>
</dbReference>
<proteinExistence type="predicted"/>
<dbReference type="Proteomes" id="UP000078272">
    <property type="component" value="Unassembled WGS sequence"/>
</dbReference>